<dbReference type="NCBIfam" id="TIGR04391">
    <property type="entry name" value="CcmD_alt_fam"/>
    <property type="match status" value="1"/>
</dbReference>
<dbReference type="EMBL" id="FUYA01000001">
    <property type="protein sequence ID" value="SKA65563.1"/>
    <property type="molecule type" value="Genomic_DNA"/>
</dbReference>
<dbReference type="OrthoDB" id="5472224at2"/>
<dbReference type="STRING" id="1121442.SAMN02745702_00574"/>
<reference evidence="2 3" key="1">
    <citation type="submission" date="2017-02" db="EMBL/GenBank/DDBJ databases">
        <authorList>
            <person name="Peterson S.W."/>
        </authorList>
    </citation>
    <scope>NUCLEOTIDE SEQUENCE [LARGE SCALE GENOMIC DNA]</scope>
    <source>
        <strain evidence="2 3">DSM 18034</strain>
    </source>
</reference>
<feature type="transmembrane region" description="Helical" evidence="1">
    <location>
        <begin position="6"/>
        <end position="25"/>
    </location>
</feature>
<organism evidence="2 3">
    <name type="scientific">Desulfobaculum bizertense DSM 18034</name>
    <dbReference type="NCBI Taxonomy" id="1121442"/>
    <lineage>
        <taxon>Bacteria</taxon>
        <taxon>Pseudomonadati</taxon>
        <taxon>Thermodesulfobacteriota</taxon>
        <taxon>Desulfovibrionia</taxon>
        <taxon>Desulfovibrionales</taxon>
        <taxon>Desulfovibrionaceae</taxon>
        <taxon>Desulfobaculum</taxon>
    </lineage>
</organism>
<evidence type="ECO:0000313" key="3">
    <source>
        <dbReference type="Proteomes" id="UP000189733"/>
    </source>
</evidence>
<sequence>MDYTSYLMIGNVAVWLGVGGYILFLSSRQRRYELRLKQMEQLRDEC</sequence>
<keyword evidence="1" id="KW-0472">Membrane</keyword>
<name>A0A1T4VKW2_9BACT</name>
<gene>
    <name evidence="2" type="ORF">SAMN02745702_00574</name>
</gene>
<evidence type="ECO:0000313" key="2">
    <source>
        <dbReference type="EMBL" id="SKA65563.1"/>
    </source>
</evidence>
<proteinExistence type="predicted"/>
<protein>
    <submittedName>
        <fullName evidence="2">CcmD family protein</fullName>
    </submittedName>
</protein>
<keyword evidence="1" id="KW-0812">Transmembrane</keyword>
<dbReference type="InterPro" id="IPR030888">
    <property type="entry name" value="Put_ccm"/>
</dbReference>
<keyword evidence="1" id="KW-1133">Transmembrane helix</keyword>
<dbReference type="RefSeq" id="WP_078683864.1">
    <property type="nucleotide sequence ID" value="NZ_FUYA01000001.1"/>
</dbReference>
<evidence type="ECO:0000256" key="1">
    <source>
        <dbReference type="SAM" id="Phobius"/>
    </source>
</evidence>
<dbReference type="Proteomes" id="UP000189733">
    <property type="component" value="Unassembled WGS sequence"/>
</dbReference>
<keyword evidence="3" id="KW-1185">Reference proteome</keyword>
<dbReference type="AlphaFoldDB" id="A0A1T4VKW2"/>
<accession>A0A1T4VKW2</accession>